<comment type="similarity">
    <text evidence="2 8">Belongs to the ArgR family.</text>
</comment>
<dbReference type="InterPro" id="IPR020900">
    <property type="entry name" value="Arg_repress_DNA-bd"/>
</dbReference>
<dbReference type="InterPro" id="IPR036388">
    <property type="entry name" value="WH-like_DNA-bd_sf"/>
</dbReference>
<evidence type="ECO:0000256" key="10">
    <source>
        <dbReference type="SAM" id="MobiDB-lite"/>
    </source>
</evidence>
<dbReference type="GO" id="GO:0005737">
    <property type="term" value="C:cytoplasm"/>
    <property type="evidence" value="ECO:0007669"/>
    <property type="project" value="UniProtKB-SubCell"/>
</dbReference>
<sequence length="186" mass="19176">MAGLMTAPPTKAARHARIVGLIRERSVRSQTELAELLAAEGIQVTQATLSRDLEELGAVKVGGAYLIPEDGNRPLRQAEQAPARLVRLLRELLTGADASGNLVILRTPPGAAQFLASALDRSGLPDVVGTIAGDDTILVVARDVLGGPALAEKLAAWGHTDTGTNPDIAAAPGGPHTSENSEGSTL</sequence>
<dbReference type="PRINTS" id="PR01467">
    <property type="entry name" value="ARGREPRESSOR"/>
</dbReference>
<feature type="compositionally biased region" description="Polar residues" evidence="10">
    <location>
        <begin position="177"/>
        <end position="186"/>
    </location>
</feature>
<evidence type="ECO:0000313" key="14">
    <source>
        <dbReference type="Proteomes" id="UP000653674"/>
    </source>
</evidence>
<keyword evidence="3 8" id="KW-0963">Cytoplasm</keyword>
<dbReference type="GO" id="GO:0003700">
    <property type="term" value="F:DNA-binding transcription factor activity"/>
    <property type="evidence" value="ECO:0007669"/>
    <property type="project" value="UniProtKB-UniRule"/>
</dbReference>
<evidence type="ECO:0000256" key="4">
    <source>
        <dbReference type="ARBA" id="ARBA00022491"/>
    </source>
</evidence>
<evidence type="ECO:0000259" key="11">
    <source>
        <dbReference type="Pfam" id="PF01316"/>
    </source>
</evidence>
<evidence type="ECO:0000256" key="9">
    <source>
        <dbReference type="NCBIfam" id="TIGR01529"/>
    </source>
</evidence>
<dbReference type="InterPro" id="IPR036390">
    <property type="entry name" value="WH_DNA-bd_sf"/>
</dbReference>
<dbReference type="SUPFAM" id="SSF46785">
    <property type="entry name" value="Winged helix' DNA-binding domain"/>
    <property type="match status" value="1"/>
</dbReference>
<name>A0A8J3LXP2_9ACTN</name>
<protein>
    <recommendedName>
        <fullName evidence="8 9">Arginine repressor</fullName>
    </recommendedName>
</protein>
<dbReference type="Gene3D" id="1.10.10.10">
    <property type="entry name" value="Winged helix-like DNA-binding domain superfamily/Winged helix DNA-binding domain"/>
    <property type="match status" value="1"/>
</dbReference>
<evidence type="ECO:0000256" key="8">
    <source>
        <dbReference type="HAMAP-Rule" id="MF_00173"/>
    </source>
</evidence>
<dbReference type="Proteomes" id="UP000653674">
    <property type="component" value="Unassembled WGS sequence"/>
</dbReference>
<evidence type="ECO:0000256" key="1">
    <source>
        <dbReference type="ARBA" id="ARBA00004496"/>
    </source>
</evidence>
<dbReference type="Gene3D" id="3.30.1360.40">
    <property type="match status" value="1"/>
</dbReference>
<keyword evidence="5 8" id="KW-0805">Transcription regulation</keyword>
<comment type="function">
    <text evidence="8">Regulates arginine biosynthesis genes.</text>
</comment>
<dbReference type="GO" id="GO:1900079">
    <property type="term" value="P:regulation of arginine biosynthetic process"/>
    <property type="evidence" value="ECO:0007669"/>
    <property type="project" value="UniProtKB-UniRule"/>
</dbReference>
<gene>
    <name evidence="8 13" type="primary">argR</name>
    <name evidence="13" type="ORF">Pfl04_36690</name>
</gene>
<dbReference type="GO" id="GO:0006526">
    <property type="term" value="P:L-arginine biosynthetic process"/>
    <property type="evidence" value="ECO:0007669"/>
    <property type="project" value="UniProtKB-UniPathway"/>
</dbReference>
<dbReference type="Pfam" id="PF01316">
    <property type="entry name" value="Arg_repressor"/>
    <property type="match status" value="1"/>
</dbReference>
<evidence type="ECO:0000259" key="12">
    <source>
        <dbReference type="Pfam" id="PF02863"/>
    </source>
</evidence>
<reference evidence="13" key="1">
    <citation type="submission" date="2021-01" db="EMBL/GenBank/DDBJ databases">
        <title>Whole genome shotgun sequence of Planosporangium flavigriseum NBRC 105377.</title>
        <authorList>
            <person name="Komaki H."/>
            <person name="Tamura T."/>
        </authorList>
    </citation>
    <scope>NUCLEOTIDE SEQUENCE</scope>
    <source>
        <strain evidence="13">NBRC 105377</strain>
    </source>
</reference>
<keyword evidence="14" id="KW-1185">Reference proteome</keyword>
<dbReference type="PANTHER" id="PTHR34471:SF1">
    <property type="entry name" value="ARGININE REPRESSOR"/>
    <property type="match status" value="1"/>
</dbReference>
<dbReference type="InterPro" id="IPR001669">
    <property type="entry name" value="Arg_repress"/>
</dbReference>
<dbReference type="EMBL" id="BONU01000029">
    <property type="protein sequence ID" value="GIG75265.1"/>
    <property type="molecule type" value="Genomic_DNA"/>
</dbReference>
<keyword evidence="8" id="KW-0055">Arginine biosynthesis</keyword>
<comment type="caution">
    <text evidence="13">The sequence shown here is derived from an EMBL/GenBank/DDBJ whole genome shotgun (WGS) entry which is preliminary data.</text>
</comment>
<dbReference type="InterPro" id="IPR020899">
    <property type="entry name" value="Arg_repress_C"/>
</dbReference>
<evidence type="ECO:0000256" key="5">
    <source>
        <dbReference type="ARBA" id="ARBA00023015"/>
    </source>
</evidence>
<evidence type="ECO:0000256" key="3">
    <source>
        <dbReference type="ARBA" id="ARBA00022490"/>
    </source>
</evidence>
<accession>A0A8J3LXP2</accession>
<evidence type="ECO:0000256" key="7">
    <source>
        <dbReference type="ARBA" id="ARBA00023163"/>
    </source>
</evidence>
<evidence type="ECO:0000256" key="2">
    <source>
        <dbReference type="ARBA" id="ARBA00008316"/>
    </source>
</evidence>
<dbReference type="GO" id="GO:0034618">
    <property type="term" value="F:arginine binding"/>
    <property type="evidence" value="ECO:0007669"/>
    <property type="project" value="InterPro"/>
</dbReference>
<dbReference type="Pfam" id="PF02863">
    <property type="entry name" value="Arg_repressor_C"/>
    <property type="match status" value="1"/>
</dbReference>
<feature type="domain" description="Arginine repressor DNA-binding" evidence="11">
    <location>
        <begin position="10"/>
        <end position="62"/>
    </location>
</feature>
<dbReference type="GO" id="GO:0051259">
    <property type="term" value="P:protein complex oligomerization"/>
    <property type="evidence" value="ECO:0007669"/>
    <property type="project" value="InterPro"/>
</dbReference>
<dbReference type="NCBIfam" id="TIGR01529">
    <property type="entry name" value="argR_whole"/>
    <property type="match status" value="1"/>
</dbReference>
<dbReference type="PANTHER" id="PTHR34471">
    <property type="entry name" value="ARGININE REPRESSOR"/>
    <property type="match status" value="1"/>
</dbReference>
<evidence type="ECO:0000313" key="13">
    <source>
        <dbReference type="EMBL" id="GIG75265.1"/>
    </source>
</evidence>
<dbReference type="SUPFAM" id="SSF55252">
    <property type="entry name" value="C-terminal domain of arginine repressor"/>
    <property type="match status" value="1"/>
</dbReference>
<keyword evidence="6 8" id="KW-0238">DNA-binding</keyword>
<keyword evidence="8" id="KW-0028">Amino-acid biosynthesis</keyword>
<dbReference type="GO" id="GO:0003677">
    <property type="term" value="F:DNA binding"/>
    <property type="evidence" value="ECO:0007669"/>
    <property type="project" value="UniProtKB-KW"/>
</dbReference>
<dbReference type="UniPathway" id="UPA00068"/>
<dbReference type="InterPro" id="IPR036251">
    <property type="entry name" value="Arg_repress_C_sf"/>
</dbReference>
<feature type="domain" description="Arginine repressor C-terminal" evidence="12">
    <location>
        <begin position="89"/>
        <end position="154"/>
    </location>
</feature>
<keyword evidence="7 8" id="KW-0804">Transcription</keyword>
<comment type="pathway">
    <text evidence="8">Amino-acid biosynthesis; L-arginine biosynthesis [regulation].</text>
</comment>
<dbReference type="HAMAP" id="MF_00173">
    <property type="entry name" value="Arg_repressor"/>
    <property type="match status" value="1"/>
</dbReference>
<dbReference type="NCBIfam" id="NF002880">
    <property type="entry name" value="PRK03341.1"/>
    <property type="match status" value="1"/>
</dbReference>
<keyword evidence="4 8" id="KW-0678">Repressor</keyword>
<comment type="subcellular location">
    <subcellularLocation>
        <location evidence="1 8">Cytoplasm</location>
    </subcellularLocation>
</comment>
<evidence type="ECO:0000256" key="6">
    <source>
        <dbReference type="ARBA" id="ARBA00023125"/>
    </source>
</evidence>
<proteinExistence type="inferred from homology"/>
<feature type="region of interest" description="Disordered" evidence="10">
    <location>
        <begin position="161"/>
        <end position="186"/>
    </location>
</feature>
<dbReference type="AlphaFoldDB" id="A0A8J3LXP2"/>
<organism evidence="13 14">
    <name type="scientific">Planosporangium flavigriseum</name>
    <dbReference type="NCBI Taxonomy" id="373681"/>
    <lineage>
        <taxon>Bacteria</taxon>
        <taxon>Bacillati</taxon>
        <taxon>Actinomycetota</taxon>
        <taxon>Actinomycetes</taxon>
        <taxon>Micromonosporales</taxon>
        <taxon>Micromonosporaceae</taxon>
        <taxon>Planosporangium</taxon>
    </lineage>
</organism>